<proteinExistence type="predicted"/>
<gene>
    <name evidence="1" type="ORF">SAE01_07100</name>
</gene>
<organism evidence="1 2">
    <name type="scientific">Segetibacter aerophilus</name>
    <dbReference type="NCBI Taxonomy" id="670293"/>
    <lineage>
        <taxon>Bacteria</taxon>
        <taxon>Pseudomonadati</taxon>
        <taxon>Bacteroidota</taxon>
        <taxon>Chitinophagia</taxon>
        <taxon>Chitinophagales</taxon>
        <taxon>Chitinophagaceae</taxon>
        <taxon>Segetibacter</taxon>
    </lineage>
</organism>
<accession>A0A512B8D0</accession>
<reference evidence="1 2" key="1">
    <citation type="submission" date="2019-07" db="EMBL/GenBank/DDBJ databases">
        <title>Whole genome shotgun sequence of Segetibacter aerophilus NBRC 106135.</title>
        <authorList>
            <person name="Hosoyama A."/>
            <person name="Uohara A."/>
            <person name="Ohji S."/>
            <person name="Ichikawa N."/>
        </authorList>
    </citation>
    <scope>NUCLEOTIDE SEQUENCE [LARGE SCALE GENOMIC DNA]</scope>
    <source>
        <strain evidence="1 2">NBRC 106135</strain>
    </source>
</reference>
<dbReference type="RefSeq" id="WP_147202291.1">
    <property type="nucleotide sequence ID" value="NZ_BJYT01000002.1"/>
</dbReference>
<keyword evidence="2" id="KW-1185">Reference proteome</keyword>
<dbReference type="SUPFAM" id="SSF53822">
    <property type="entry name" value="Periplasmic binding protein-like I"/>
    <property type="match status" value="1"/>
</dbReference>
<name>A0A512B8D0_9BACT</name>
<dbReference type="Gene3D" id="3.40.50.2300">
    <property type="match status" value="2"/>
</dbReference>
<dbReference type="EMBL" id="BJYT01000002">
    <property type="protein sequence ID" value="GEO08214.1"/>
    <property type="molecule type" value="Genomic_DNA"/>
</dbReference>
<dbReference type="OrthoDB" id="2149800at2"/>
<sequence>MSSFYRFVLLTISTLCIVAQSHSQYYDTSKPVKVAVFIPLYADDVFNGTSYILDKENLPKNVLPGLEFYNGVMMAIDSLNAEGAKVEISIYDLKQNSKSLSALLRSSELNNVGLIIAAITNTAELKLFADQALNKNIPLISATYPNYVGVSQNPFFVVLNSSFQAHLQGLYKHMQRYYGSQNIIAVTRKGATEDYVKNYFTTLNKSARPGPLKLKWVTVDDAFSNINLLQNNLDSTKNNVVFVASPLERFGLNVVESLSLNDSYRTTTIGMPTWDNIKELDKPKYGNIEIVFSTPFLYYSQNQSLSSLINKRYKDKYYSRPSDMVFKGFEMIYHFTKLLDKHRNNLVNNLSDKSFTLFNQFMLEPVRLKSTSVKPDFLENRKLYFIKKQGGNVKSII</sequence>
<evidence type="ECO:0008006" key="3">
    <source>
        <dbReference type="Google" id="ProtNLM"/>
    </source>
</evidence>
<evidence type="ECO:0000313" key="2">
    <source>
        <dbReference type="Proteomes" id="UP000321513"/>
    </source>
</evidence>
<dbReference type="Proteomes" id="UP000321513">
    <property type="component" value="Unassembled WGS sequence"/>
</dbReference>
<dbReference type="InterPro" id="IPR028082">
    <property type="entry name" value="Peripla_BP_I"/>
</dbReference>
<evidence type="ECO:0000313" key="1">
    <source>
        <dbReference type="EMBL" id="GEO08214.1"/>
    </source>
</evidence>
<protein>
    <recommendedName>
        <fullName evidence="3">Leucine-binding protein domain-containing protein</fullName>
    </recommendedName>
</protein>
<dbReference type="AlphaFoldDB" id="A0A512B8D0"/>
<comment type="caution">
    <text evidence="1">The sequence shown here is derived from an EMBL/GenBank/DDBJ whole genome shotgun (WGS) entry which is preliminary data.</text>
</comment>